<sequence>MSAFSQRIIDLMKTSKNDVLELVIGSFELSKIKAGQPAIGKDQVLYKVGRYDGVNWILEAGYPVQGRTFSDDEKMFDDVAYANGQKVDNAVIVRVDDSTPGNPDSYYVYNENWERVAPGTVTNGMKTVVIGPDKNPYLTDGHHTLNTFSQMKRGGFEDFKINLVVEANYSNLKDKNNNGSSMDEFWIEMANSGNAWLKVLKENEPGYRYLNGVEGDQDEYMVHSVDLDRFKGQLPEEMKPEAFRNDPYRAIMNFTRGIAWEAPEGTKADGLPFLEFYWAEEIQNAIGDGNSALDVHTEASPYNLSNLDSYVSAVQEISNWIINLDPDTIIGTSVFTAREMGQKTEIDEGKLNSLIDSGKTLEASSSDEKDAVDVPSFGKLGYAWAQRNGGSEGNDRLTGLPGPDLFVLSPGNDVISDFRIGEDSISVAGTPDLRFRQTGEGLLISAGDDIHTLLLNVHRDAFLAHEPAHLHIIPAQDDNLI</sequence>
<dbReference type="Pfam" id="PF08857">
    <property type="entry name" value="ParBc_2"/>
    <property type="match status" value="1"/>
</dbReference>
<dbReference type="KEGG" id="pmf:P9303_11851"/>
<protein>
    <recommendedName>
        <fullName evidence="3">ParB-like nuclease</fullName>
    </recommendedName>
</protein>
<dbReference type="Gene3D" id="2.150.10.10">
    <property type="entry name" value="Serralysin-like metalloprotease, C-terminal"/>
    <property type="match status" value="1"/>
</dbReference>
<dbReference type="STRING" id="59922.P9303_11851"/>
<dbReference type="Gene3D" id="3.90.1530.10">
    <property type="entry name" value="Conserved hypothetical protein from pyrococcus furiosus pfu- 392566-001, ParB domain"/>
    <property type="match status" value="1"/>
</dbReference>
<gene>
    <name evidence="1" type="ordered locus">P9303_11851</name>
</gene>
<dbReference type="AlphaFoldDB" id="A2C8X4"/>
<dbReference type="SUPFAM" id="SSF51120">
    <property type="entry name" value="beta-Roll"/>
    <property type="match status" value="1"/>
</dbReference>
<dbReference type="InterPro" id="IPR036086">
    <property type="entry name" value="ParB/Sulfiredoxin_sf"/>
</dbReference>
<evidence type="ECO:0008006" key="3">
    <source>
        <dbReference type="Google" id="ProtNLM"/>
    </source>
</evidence>
<dbReference type="SUPFAM" id="SSF110849">
    <property type="entry name" value="ParB/Sulfiredoxin"/>
    <property type="match status" value="1"/>
</dbReference>
<dbReference type="Proteomes" id="UP000002274">
    <property type="component" value="Chromosome"/>
</dbReference>
<dbReference type="InterPro" id="IPR011049">
    <property type="entry name" value="Serralysin-like_metalloprot_C"/>
</dbReference>
<dbReference type="RefSeq" id="WP_011825833.1">
    <property type="nucleotide sequence ID" value="NC_008820.1"/>
</dbReference>
<dbReference type="EMBL" id="CP000554">
    <property type="protein sequence ID" value="ABM77934.1"/>
    <property type="molecule type" value="Genomic_DNA"/>
</dbReference>
<organism evidence="1 2">
    <name type="scientific">Prochlorococcus marinus (strain MIT 9303)</name>
    <dbReference type="NCBI Taxonomy" id="59922"/>
    <lineage>
        <taxon>Bacteria</taxon>
        <taxon>Bacillati</taxon>
        <taxon>Cyanobacteriota</taxon>
        <taxon>Cyanophyceae</taxon>
        <taxon>Synechococcales</taxon>
        <taxon>Prochlorococcaceae</taxon>
        <taxon>Prochlorococcus</taxon>
    </lineage>
</organism>
<dbReference type="BioCyc" id="PMAR59922:G1G80-1038-MONOMER"/>
<reference evidence="1 2" key="1">
    <citation type="journal article" date="2007" name="PLoS Genet.">
        <title>Patterns and implications of gene gain and loss in the evolution of Prochlorococcus.</title>
        <authorList>
            <person name="Kettler G.C."/>
            <person name="Martiny A.C."/>
            <person name="Huang K."/>
            <person name="Zucker J."/>
            <person name="Coleman M.L."/>
            <person name="Rodrigue S."/>
            <person name="Chen F."/>
            <person name="Lapidus A."/>
            <person name="Ferriera S."/>
            <person name="Johnson J."/>
            <person name="Steglich C."/>
            <person name="Church G.M."/>
            <person name="Richardson P."/>
            <person name="Chisholm S.W."/>
        </authorList>
    </citation>
    <scope>NUCLEOTIDE SEQUENCE [LARGE SCALE GENOMIC DNA]</scope>
    <source>
        <strain evidence="1 2">MIT 9303</strain>
    </source>
</reference>
<accession>A2C8X4</accession>
<dbReference type="CDD" id="cd16390">
    <property type="entry name" value="ParB_N_Srx_like"/>
    <property type="match status" value="1"/>
</dbReference>
<evidence type="ECO:0000313" key="2">
    <source>
        <dbReference type="Proteomes" id="UP000002274"/>
    </source>
</evidence>
<dbReference type="HOGENOM" id="CLU_567259_0_0_3"/>
<evidence type="ECO:0000313" key="1">
    <source>
        <dbReference type="EMBL" id="ABM77934.1"/>
    </source>
</evidence>
<proteinExistence type="predicted"/>
<dbReference type="InterPro" id="IPR014956">
    <property type="entry name" value="ParBc_2"/>
</dbReference>
<name>A2C8X4_PROM3</name>